<dbReference type="InterPro" id="IPR003489">
    <property type="entry name" value="RHF/RaiA"/>
</dbReference>
<reference evidence="5 6" key="1">
    <citation type="submission" date="2019-12" db="EMBL/GenBank/DDBJ databases">
        <title>Sequence classification of anaerobic respiratory reductive dehalogenases: First we see many, then we see few.</title>
        <authorList>
            <person name="Molenda O."/>
            <person name="Puentes Jacome L.A."/>
            <person name="Cao X."/>
            <person name="Nesbo C.L."/>
            <person name="Tang S."/>
            <person name="Morson N."/>
            <person name="Patron J."/>
            <person name="Lomheim L."/>
            <person name="Wishart D.S."/>
            <person name="Edwards E.A."/>
        </authorList>
    </citation>
    <scope>NUCLEOTIDE SEQUENCE [LARGE SCALE GENOMIC DNA]</scope>
    <source>
        <strain evidence="5 6">12DCA</strain>
    </source>
</reference>
<dbReference type="PANTHER" id="PTHR33231">
    <property type="entry name" value="30S RIBOSOMAL PROTEIN"/>
    <property type="match status" value="1"/>
</dbReference>
<dbReference type="Proteomes" id="UP000430508">
    <property type="component" value="Chromosome"/>
</dbReference>
<evidence type="ECO:0000259" key="4">
    <source>
        <dbReference type="Pfam" id="PF16321"/>
    </source>
</evidence>
<proteinExistence type="inferred from homology"/>
<dbReference type="Gene3D" id="3.30.160.100">
    <property type="entry name" value="Ribosome hibernation promotion factor-like"/>
    <property type="match status" value="1"/>
</dbReference>
<evidence type="ECO:0000313" key="6">
    <source>
        <dbReference type="Proteomes" id="UP000430508"/>
    </source>
</evidence>
<dbReference type="HAMAP" id="MF_00839">
    <property type="entry name" value="HPF"/>
    <property type="match status" value="1"/>
</dbReference>
<name>A0A857DK96_9FIRM</name>
<dbReference type="InterPro" id="IPR050574">
    <property type="entry name" value="HPF/YfiA_ribosome-assoc"/>
</dbReference>
<feature type="coiled-coil region" evidence="3">
    <location>
        <begin position="71"/>
        <end position="98"/>
    </location>
</feature>
<protein>
    <recommendedName>
        <fullName evidence="2">Ribosome hibernation promoting factor</fullName>
        <shortName evidence="2">HPF</shortName>
    </recommendedName>
</protein>
<evidence type="ECO:0000256" key="1">
    <source>
        <dbReference type="ARBA" id="ARBA00022845"/>
    </source>
</evidence>
<comment type="subcellular location">
    <subcellularLocation>
        <location evidence="2">Cytoplasm</location>
    </subcellularLocation>
</comment>
<comment type="similarity">
    <text evidence="2">Belongs to the HPF/YfiA ribosome-associated protein family. Long HPF subfamily.</text>
</comment>
<dbReference type="Gene3D" id="3.30.505.50">
    <property type="entry name" value="Sigma 54 modulation/S30EA ribosomal protein, C-terminal domain"/>
    <property type="match status" value="1"/>
</dbReference>
<dbReference type="Pfam" id="PF16321">
    <property type="entry name" value="Ribosom_S30AE_C"/>
    <property type="match status" value="1"/>
</dbReference>
<evidence type="ECO:0000256" key="2">
    <source>
        <dbReference type="HAMAP-Rule" id="MF_00839"/>
    </source>
</evidence>
<keyword evidence="1 2" id="KW-0810">Translation regulation</keyword>
<keyword evidence="2" id="KW-0963">Cytoplasm</keyword>
<dbReference type="SUPFAM" id="SSF69754">
    <property type="entry name" value="Ribosome binding protein Y (YfiA homologue)"/>
    <property type="match status" value="1"/>
</dbReference>
<dbReference type="EMBL" id="CP046996">
    <property type="protein sequence ID" value="QHA01714.1"/>
    <property type="molecule type" value="Genomic_DNA"/>
</dbReference>
<dbReference type="GO" id="GO:0045900">
    <property type="term" value="P:negative regulation of translational elongation"/>
    <property type="evidence" value="ECO:0007669"/>
    <property type="project" value="TreeGrafter"/>
</dbReference>
<dbReference type="PANTHER" id="PTHR33231:SF1">
    <property type="entry name" value="30S RIBOSOMAL PROTEIN"/>
    <property type="match status" value="1"/>
</dbReference>
<dbReference type="InterPro" id="IPR034694">
    <property type="entry name" value="HPF_long/plastid"/>
</dbReference>
<dbReference type="InterPro" id="IPR036567">
    <property type="entry name" value="RHF-like"/>
</dbReference>
<evidence type="ECO:0000313" key="5">
    <source>
        <dbReference type="EMBL" id="QHA01714.1"/>
    </source>
</evidence>
<dbReference type="AlphaFoldDB" id="A0A857DK96"/>
<sequence>MNINVRGKQMKMTDALKDYVEKRVRKLEKYSDDFLDIQVMLSVEKERQRVEVTAPLNGFLLRGEEETDDMYSSIDLVVDKLERQMEKYRKRIGKKRIKSTKEEPSYILEDDEEIFDNNSIVKTKKFSAKLMSVDEAAMQMDLIGHNFFVFANADTGQINVVYRRKHGGYGLLEPEY</sequence>
<accession>A0A857DK96</accession>
<evidence type="ECO:0000256" key="3">
    <source>
        <dbReference type="SAM" id="Coils"/>
    </source>
</evidence>
<gene>
    <name evidence="5" type="primary">raiA</name>
    <name evidence="2" type="synonym">hpf</name>
    <name evidence="5" type="ORF">GQ588_14230</name>
</gene>
<keyword evidence="3" id="KW-0175">Coiled coil</keyword>
<comment type="function">
    <text evidence="2">Required for dimerization of active 70S ribosomes into 100S ribosomes in stationary phase; 100S ribosomes are translationally inactive and sometimes present during exponential growth.</text>
</comment>
<dbReference type="GO" id="GO:0022627">
    <property type="term" value="C:cytosolic small ribosomal subunit"/>
    <property type="evidence" value="ECO:0007669"/>
    <property type="project" value="TreeGrafter"/>
</dbReference>
<dbReference type="InterPro" id="IPR038416">
    <property type="entry name" value="Ribosom_S30AE_C_sf"/>
</dbReference>
<organism evidence="5 6">
    <name type="scientific">Dehalobacter restrictus</name>
    <dbReference type="NCBI Taxonomy" id="55583"/>
    <lineage>
        <taxon>Bacteria</taxon>
        <taxon>Bacillati</taxon>
        <taxon>Bacillota</taxon>
        <taxon>Clostridia</taxon>
        <taxon>Eubacteriales</taxon>
        <taxon>Desulfitobacteriaceae</taxon>
        <taxon>Dehalobacter</taxon>
    </lineage>
</organism>
<dbReference type="NCBIfam" id="TIGR00741">
    <property type="entry name" value="yfiA"/>
    <property type="match status" value="1"/>
</dbReference>
<dbReference type="GO" id="GO:0043024">
    <property type="term" value="F:ribosomal small subunit binding"/>
    <property type="evidence" value="ECO:0007669"/>
    <property type="project" value="TreeGrafter"/>
</dbReference>
<dbReference type="InterPro" id="IPR032528">
    <property type="entry name" value="Ribosom_S30AE_C"/>
</dbReference>
<comment type="subunit">
    <text evidence="2">Interacts with 100S ribosomes.</text>
</comment>
<dbReference type="Pfam" id="PF02482">
    <property type="entry name" value="Ribosomal_S30AE"/>
    <property type="match status" value="1"/>
</dbReference>
<dbReference type="RefSeq" id="WP_015044892.1">
    <property type="nucleotide sequence ID" value="NZ_CP046996.1"/>
</dbReference>
<dbReference type="CDD" id="cd00552">
    <property type="entry name" value="RaiA"/>
    <property type="match status" value="1"/>
</dbReference>
<feature type="domain" description="Sigma 54 modulation/S30EA ribosomal protein C-terminal" evidence="4">
    <location>
        <begin position="118"/>
        <end position="171"/>
    </location>
</feature>